<dbReference type="CDD" id="cd07207">
    <property type="entry name" value="Pat_ExoU_VipD_like"/>
    <property type="match status" value="1"/>
</dbReference>
<dbReference type="Proteomes" id="UP000280008">
    <property type="component" value="Unassembled WGS sequence"/>
</dbReference>
<dbReference type="GO" id="GO:0016042">
    <property type="term" value="P:lipid catabolic process"/>
    <property type="evidence" value="ECO:0007669"/>
    <property type="project" value="UniProtKB-UniRule"/>
</dbReference>
<dbReference type="InterPro" id="IPR052580">
    <property type="entry name" value="Lipid_Hydrolase"/>
</dbReference>
<protein>
    <submittedName>
        <fullName evidence="4">NTE family protein</fullName>
    </submittedName>
</protein>
<evidence type="ECO:0000313" key="4">
    <source>
        <dbReference type="EMBL" id="RKR74918.1"/>
    </source>
</evidence>
<dbReference type="InterPro" id="IPR016035">
    <property type="entry name" value="Acyl_Trfase/lysoPLipase"/>
</dbReference>
<feature type="short sequence motif" description="GXSXG" evidence="2">
    <location>
        <begin position="50"/>
        <end position="54"/>
    </location>
</feature>
<keyword evidence="2" id="KW-0442">Lipid degradation</keyword>
<keyword evidence="5" id="KW-1185">Reference proteome</keyword>
<feature type="active site" description="Proton acceptor" evidence="2">
    <location>
        <position position="227"/>
    </location>
</feature>
<dbReference type="PANTHER" id="PTHR46394:SF1">
    <property type="entry name" value="PNPLA DOMAIN-CONTAINING PROTEIN"/>
    <property type="match status" value="1"/>
</dbReference>
<dbReference type="InterPro" id="IPR002641">
    <property type="entry name" value="PNPLA_dom"/>
</dbReference>
<accession>A0A495IHI5</accession>
<keyword evidence="2" id="KW-0378">Hydrolase</keyword>
<feature type="active site" description="Nucleophile" evidence="2">
    <location>
        <position position="52"/>
    </location>
</feature>
<dbReference type="PROSITE" id="PS51635">
    <property type="entry name" value="PNPLA"/>
    <property type="match status" value="1"/>
</dbReference>
<comment type="caution">
    <text evidence="4">The sequence shown here is derived from an EMBL/GenBank/DDBJ whole genome shotgun (WGS) entry which is preliminary data.</text>
</comment>
<feature type="domain" description="PNPLA" evidence="3">
    <location>
        <begin position="19"/>
        <end position="240"/>
    </location>
</feature>
<organism evidence="4 5">
    <name type="scientific">Frondihabitans australicus</name>
    <dbReference type="NCBI Taxonomy" id="386892"/>
    <lineage>
        <taxon>Bacteria</taxon>
        <taxon>Bacillati</taxon>
        <taxon>Actinomycetota</taxon>
        <taxon>Actinomycetes</taxon>
        <taxon>Micrococcales</taxon>
        <taxon>Microbacteriaceae</taxon>
        <taxon>Frondihabitans</taxon>
    </lineage>
</organism>
<evidence type="ECO:0000259" key="3">
    <source>
        <dbReference type="PROSITE" id="PS51635"/>
    </source>
</evidence>
<reference evidence="4 5" key="1">
    <citation type="submission" date="2018-10" db="EMBL/GenBank/DDBJ databases">
        <title>Sequencing the genomes of 1000 actinobacteria strains.</title>
        <authorList>
            <person name="Klenk H.-P."/>
        </authorList>
    </citation>
    <scope>NUCLEOTIDE SEQUENCE [LARGE SCALE GENOMIC DNA]</scope>
    <source>
        <strain evidence="4 5">DSM 17894</strain>
    </source>
</reference>
<proteinExistence type="predicted"/>
<evidence type="ECO:0000256" key="2">
    <source>
        <dbReference type="PROSITE-ProRule" id="PRU01161"/>
    </source>
</evidence>
<dbReference type="Gene3D" id="3.40.1090.10">
    <property type="entry name" value="Cytosolic phospholipase A2 catalytic domain"/>
    <property type="match status" value="2"/>
</dbReference>
<dbReference type="SUPFAM" id="SSF52151">
    <property type="entry name" value="FabD/lysophospholipase-like"/>
    <property type="match status" value="1"/>
</dbReference>
<sequence length="349" mass="38006">MLDPVEAKEKDAGAKFADLVLEGGGVKGIGLAGAVTTLARDGYRFPRIGGTSAGAIVACLVAVFEQKNVGLDTLEEVMKSMTFSNFEGRSWAQRVFGPVGNAAAVLAHQGVYSSDYLETWLGGILKEHGVETFGDLRLDDPGADANLPDERKYRLVVHASDLTRKCLVRIPWDLPQYLCAPDASPEERRAAIDSYRLVDAVRASMSIPWFFRPFLQRTATGSCTWVDGGLLENFPVTVFDRTDGRPNRWPTFGVKLSSRPGPASNDRTVLGNIAELKAVASTTLGQWNRYVLTDDGVDARTVWVDTDGISATEFHLSGAQQDTLYANGTAAADRFLTEWRQMQAPKVTA</sequence>
<dbReference type="OrthoDB" id="9770965at2"/>
<gene>
    <name evidence="4" type="ORF">C8E83_2052</name>
</gene>
<dbReference type="GO" id="GO:0016787">
    <property type="term" value="F:hydrolase activity"/>
    <property type="evidence" value="ECO:0007669"/>
    <property type="project" value="UniProtKB-UniRule"/>
</dbReference>
<feature type="short sequence motif" description="DGA/G" evidence="2">
    <location>
        <begin position="227"/>
        <end position="229"/>
    </location>
</feature>
<evidence type="ECO:0000256" key="1">
    <source>
        <dbReference type="ARBA" id="ARBA00023098"/>
    </source>
</evidence>
<dbReference type="AlphaFoldDB" id="A0A495IHI5"/>
<dbReference type="PANTHER" id="PTHR46394">
    <property type="entry name" value="ANNEXIN"/>
    <property type="match status" value="1"/>
</dbReference>
<evidence type="ECO:0000313" key="5">
    <source>
        <dbReference type="Proteomes" id="UP000280008"/>
    </source>
</evidence>
<dbReference type="Pfam" id="PF01734">
    <property type="entry name" value="Patatin"/>
    <property type="match status" value="1"/>
</dbReference>
<feature type="short sequence motif" description="GXGXXG" evidence="2">
    <location>
        <begin position="23"/>
        <end position="28"/>
    </location>
</feature>
<dbReference type="EMBL" id="RBKS01000001">
    <property type="protein sequence ID" value="RKR74918.1"/>
    <property type="molecule type" value="Genomic_DNA"/>
</dbReference>
<name>A0A495IHI5_9MICO</name>
<keyword evidence="1 2" id="KW-0443">Lipid metabolism</keyword>